<reference evidence="5" key="1">
    <citation type="submission" date="2024-02" db="EMBL/GenBank/DDBJ databases">
        <authorList>
            <consortium name="ELIXIR-Norway"/>
            <consortium name="Elixir Norway"/>
        </authorList>
    </citation>
    <scope>NUCLEOTIDE SEQUENCE</scope>
</reference>
<keyword evidence="1" id="KW-0186">Copper</keyword>
<keyword evidence="1" id="KW-0349">Heme</keyword>
<dbReference type="PROSITE" id="PS50855">
    <property type="entry name" value="COX1"/>
    <property type="match status" value="1"/>
</dbReference>
<comment type="catalytic activity">
    <reaction evidence="1">
        <text>4 Fe(II)-[cytochrome c] + O2 + 8 H(+)(in) = 4 Fe(III)-[cytochrome c] + 2 H2O + 4 H(+)(out)</text>
        <dbReference type="Rhea" id="RHEA:11436"/>
        <dbReference type="Rhea" id="RHEA-COMP:10350"/>
        <dbReference type="Rhea" id="RHEA-COMP:14399"/>
        <dbReference type="ChEBI" id="CHEBI:15377"/>
        <dbReference type="ChEBI" id="CHEBI:15378"/>
        <dbReference type="ChEBI" id="CHEBI:15379"/>
        <dbReference type="ChEBI" id="CHEBI:29033"/>
        <dbReference type="ChEBI" id="CHEBI:29034"/>
        <dbReference type="EC" id="7.1.1.9"/>
    </reaction>
</comment>
<dbReference type="PANTHER" id="PTHR10422:SF18">
    <property type="entry name" value="CYTOCHROME C OXIDASE SUBUNIT 1"/>
    <property type="match status" value="1"/>
</dbReference>
<keyword evidence="1" id="KW-0479">Metal-binding</keyword>
<keyword evidence="1 3" id="KW-0472">Membrane</keyword>
<sequence>MPAMIGGFGNWFVPILIGAPDMAFPRLNNISFWLEKIPYPPLPPSLLLLLSSALVEVGAGTGWTVYPPLSGITSHSGGSVDLAIFSLHLSGVSSILGSINFITRMTMHRLPLFVWSVLVTAFLLLLSLPVLAGSTDQTCVNKLAITMLLTDRNFNTTFFDPAGGGDPILYQHLFWFFGHGRDCANRKGGDSEKITNCRQESRGHHERGSLANIRKGIFGYPSISQKPTKDPLSLSSLPRIGKPAPERLHA</sequence>
<comment type="similarity">
    <text evidence="1">Belongs to the heme-copper respiratory oxidase family.</text>
</comment>
<dbReference type="InterPro" id="IPR023616">
    <property type="entry name" value="Cyt_c_oxase-like_su1_dom"/>
</dbReference>
<dbReference type="InterPro" id="IPR036927">
    <property type="entry name" value="Cyt_c_oxase-like_su1_sf"/>
</dbReference>
<feature type="transmembrane region" description="Helical" evidence="3">
    <location>
        <begin position="110"/>
        <end position="132"/>
    </location>
</feature>
<feature type="transmembrane region" description="Helical" evidence="3">
    <location>
        <begin position="82"/>
        <end position="103"/>
    </location>
</feature>
<accession>A0ABP0TGA7</accession>
<protein>
    <recommendedName>
        <fullName evidence="1">Cytochrome c oxidase subunit 1</fullName>
        <ecNumber evidence="1">7.1.1.9</ecNumber>
    </recommendedName>
</protein>
<keyword evidence="6" id="KW-1185">Reference proteome</keyword>
<dbReference type="Proteomes" id="UP001497512">
    <property type="component" value="Chromosome 11"/>
</dbReference>
<proteinExistence type="inferred from homology"/>
<feature type="domain" description="Cytochrome oxidase subunit I profile" evidence="4">
    <location>
        <begin position="1"/>
        <end position="179"/>
    </location>
</feature>
<evidence type="ECO:0000256" key="2">
    <source>
        <dbReference type="SAM" id="MobiDB-lite"/>
    </source>
</evidence>
<evidence type="ECO:0000259" key="4">
    <source>
        <dbReference type="PROSITE" id="PS50855"/>
    </source>
</evidence>
<keyword evidence="1" id="KW-0999">Mitochondrion inner membrane</keyword>
<dbReference type="PANTHER" id="PTHR10422">
    <property type="entry name" value="CYTOCHROME C OXIDASE SUBUNIT 1"/>
    <property type="match status" value="1"/>
</dbReference>
<comment type="function">
    <text evidence="1">Component of the cytochrome c oxidase, the last enzyme in the mitochondrial electron transport chain which drives oxidative phosphorylation. The respiratory chain contains 3 multisubunit complexes succinate dehydrogenase (complex II, CII), ubiquinol-cytochrome c oxidoreductase (cytochrome b-c1 complex, complex III, CIII) and cytochrome c oxidase (complex IV, CIV), that cooperate to transfer electrons derived from NADH and succinate to molecular oxygen, creating an electrochemical gradient over the inner membrane that drives transmembrane transport and the ATP synthase. Cytochrome c oxidase is the component of the respiratory chain that catalyzes the reduction of oxygen to water. Electrons originating from reduced cytochrome c in the intermembrane space (IMS) are transferred via the dinuclear copper A center (CU(A)) of subunit 2 and heme A of subunit 1 to the active site in subunit 1, a binuclear center (BNC) formed by heme A3 and copper B (CU(B)). The BNC reduces molecular oxygen to 2 water molecules using 4 electrons from cytochrome c in the IMS and 4 protons from the mitochondrial matrix.</text>
</comment>
<organism evidence="5 6">
    <name type="scientific">Sphagnum troendelagicum</name>
    <dbReference type="NCBI Taxonomy" id="128251"/>
    <lineage>
        <taxon>Eukaryota</taxon>
        <taxon>Viridiplantae</taxon>
        <taxon>Streptophyta</taxon>
        <taxon>Embryophyta</taxon>
        <taxon>Bryophyta</taxon>
        <taxon>Sphagnophytina</taxon>
        <taxon>Sphagnopsida</taxon>
        <taxon>Sphagnales</taxon>
        <taxon>Sphagnaceae</taxon>
        <taxon>Sphagnum</taxon>
    </lineage>
</organism>
<feature type="region of interest" description="Disordered" evidence="2">
    <location>
        <begin position="223"/>
        <end position="250"/>
    </location>
</feature>
<comment type="subcellular location">
    <subcellularLocation>
        <location evidence="1">Mitochondrion inner membrane</location>
        <topology evidence="1">Multi-pass membrane protein</topology>
    </subcellularLocation>
</comment>
<keyword evidence="1" id="KW-0679">Respiratory chain</keyword>
<keyword evidence="1" id="KW-0496">Mitochondrion</keyword>
<dbReference type="Gene3D" id="1.20.210.10">
    <property type="entry name" value="Cytochrome c oxidase-like, subunit I domain"/>
    <property type="match status" value="1"/>
</dbReference>
<dbReference type="Pfam" id="PF00115">
    <property type="entry name" value="COX1"/>
    <property type="match status" value="1"/>
</dbReference>
<keyword evidence="1 3" id="KW-0812">Transmembrane</keyword>
<evidence type="ECO:0000313" key="6">
    <source>
        <dbReference type="Proteomes" id="UP001497512"/>
    </source>
</evidence>
<dbReference type="InterPro" id="IPR000883">
    <property type="entry name" value="Cyt_C_Oxase_1"/>
</dbReference>
<name>A0ABP0TGA7_9BRYO</name>
<dbReference type="SUPFAM" id="SSF81442">
    <property type="entry name" value="Cytochrome c oxidase subunit I-like"/>
    <property type="match status" value="1"/>
</dbReference>
<comment type="pathway">
    <text evidence="1">Energy metabolism; oxidative phosphorylation.</text>
</comment>
<evidence type="ECO:0000256" key="3">
    <source>
        <dbReference type="SAM" id="Phobius"/>
    </source>
</evidence>
<gene>
    <name evidence="5" type="ORF">CSSPTR1EN2_LOCUS3139</name>
</gene>
<keyword evidence="1" id="KW-0249">Electron transport</keyword>
<keyword evidence="1" id="KW-0813">Transport</keyword>
<keyword evidence="1" id="KW-0408">Iron</keyword>
<dbReference type="PRINTS" id="PR01165">
    <property type="entry name" value="CYCOXIDASEI"/>
</dbReference>
<dbReference type="EC" id="7.1.1.9" evidence="1"/>
<evidence type="ECO:0000256" key="1">
    <source>
        <dbReference type="RuleBase" id="RU000369"/>
    </source>
</evidence>
<keyword evidence="3" id="KW-1133">Transmembrane helix</keyword>
<evidence type="ECO:0000313" key="5">
    <source>
        <dbReference type="EMBL" id="CAK9195770.1"/>
    </source>
</evidence>
<dbReference type="EMBL" id="OZ019903">
    <property type="protein sequence ID" value="CAK9195770.1"/>
    <property type="molecule type" value="Genomic_DNA"/>
</dbReference>